<dbReference type="OrthoDB" id="47007at2759"/>
<dbReference type="InterPro" id="IPR036291">
    <property type="entry name" value="NAD(P)-bd_dom_sf"/>
</dbReference>
<name>A0A3S3PDL8_9ACAR</name>
<dbReference type="SUPFAM" id="SSF51735">
    <property type="entry name" value="NAD(P)-binding Rossmann-fold domains"/>
    <property type="match status" value="1"/>
</dbReference>
<dbReference type="AlphaFoldDB" id="A0A3S3PDL8"/>
<organism evidence="1 2">
    <name type="scientific">Dinothrombium tinctorium</name>
    <dbReference type="NCBI Taxonomy" id="1965070"/>
    <lineage>
        <taxon>Eukaryota</taxon>
        <taxon>Metazoa</taxon>
        <taxon>Ecdysozoa</taxon>
        <taxon>Arthropoda</taxon>
        <taxon>Chelicerata</taxon>
        <taxon>Arachnida</taxon>
        <taxon>Acari</taxon>
        <taxon>Acariformes</taxon>
        <taxon>Trombidiformes</taxon>
        <taxon>Prostigmata</taxon>
        <taxon>Anystina</taxon>
        <taxon>Parasitengona</taxon>
        <taxon>Trombidioidea</taxon>
        <taxon>Trombidiidae</taxon>
        <taxon>Dinothrombium</taxon>
    </lineage>
</organism>
<comment type="caution">
    <text evidence="1">The sequence shown here is derived from an EMBL/GenBank/DDBJ whole genome shotgun (WGS) entry which is preliminary data.</text>
</comment>
<dbReference type="Gene3D" id="3.40.50.720">
    <property type="entry name" value="NAD(P)-binding Rossmann-like Domain"/>
    <property type="match status" value="1"/>
</dbReference>
<dbReference type="PANTHER" id="PTHR43975:SF2">
    <property type="entry name" value="EG:BACR7A4.14 PROTEIN-RELATED"/>
    <property type="match status" value="1"/>
</dbReference>
<dbReference type="EMBL" id="NCKU01002147">
    <property type="protein sequence ID" value="RWS10280.1"/>
    <property type="molecule type" value="Genomic_DNA"/>
</dbReference>
<keyword evidence="2" id="KW-1185">Reference proteome</keyword>
<dbReference type="Proteomes" id="UP000285301">
    <property type="component" value="Unassembled WGS sequence"/>
</dbReference>
<dbReference type="PANTHER" id="PTHR43975">
    <property type="entry name" value="ZGC:101858"/>
    <property type="match status" value="1"/>
</dbReference>
<proteinExistence type="predicted"/>
<protein>
    <submittedName>
        <fullName evidence="1">L-xylulose reductase-like protein</fullName>
    </submittedName>
</protein>
<dbReference type="STRING" id="1965070.A0A3S3PDL8"/>
<dbReference type="PRINTS" id="PR00081">
    <property type="entry name" value="GDHRDH"/>
</dbReference>
<dbReference type="Pfam" id="PF13561">
    <property type="entry name" value="adh_short_C2"/>
    <property type="match status" value="1"/>
</dbReference>
<reference evidence="1 2" key="1">
    <citation type="journal article" date="2018" name="Gigascience">
        <title>Genomes of trombidid mites reveal novel predicted allergens and laterally-transferred genes associated with secondary metabolism.</title>
        <authorList>
            <person name="Dong X."/>
            <person name="Chaisiri K."/>
            <person name="Xia D."/>
            <person name="Armstrong S.D."/>
            <person name="Fang Y."/>
            <person name="Donnelly M.J."/>
            <person name="Kadowaki T."/>
            <person name="McGarry J.W."/>
            <person name="Darby A.C."/>
            <person name="Makepeace B.L."/>
        </authorList>
    </citation>
    <scope>NUCLEOTIDE SEQUENCE [LARGE SCALE GENOMIC DNA]</scope>
    <source>
        <strain evidence="1">UoL-WK</strain>
    </source>
</reference>
<accession>A0A3S3PDL8</accession>
<dbReference type="InterPro" id="IPR002347">
    <property type="entry name" value="SDR_fam"/>
</dbReference>
<sequence>MKEGALSGGILDPGIMQAMEVTFNRIRAATYLCHLLLPPLLETKGSMIIVSSVAATTPIYGGGASLSYYMCDAAFDMLSKTLACEFGSKGVRVNTVNPGMVDTPSNFTLLDYEVAKKYVEEGAQKSAIGKIIPPEDVAKSIAFLASSASAFITGHSLVVDGGLIYK</sequence>
<gene>
    <name evidence="1" type="ORF">B4U79_17632</name>
</gene>
<evidence type="ECO:0000313" key="2">
    <source>
        <dbReference type="Proteomes" id="UP000285301"/>
    </source>
</evidence>
<evidence type="ECO:0000313" key="1">
    <source>
        <dbReference type="EMBL" id="RWS10280.1"/>
    </source>
</evidence>